<evidence type="ECO:0000313" key="5">
    <source>
        <dbReference type="Proteomes" id="UP001597296"/>
    </source>
</evidence>
<name>A0ABW5CDM4_9PROT</name>
<sequence length="317" mass="35318">MIPTSLPFLDPETEPEAHAQSATASLLDELTLYGYRPGQDEPDPRPLPEPEMVRGELAGIVDALAALLADTRLEDDLADLLWSFAALFHRKIDRLERDLDANEQAQNRSRLEQNGSEVRSVELERLIEQGLGLIERRNAFEFFRDTAAERYEAVTGSSWRPRIGSMVNHRALTAAVIDSREFIAARHRADTQLLLPPGARIAFTGGPECNDHRRIWDVLDRVRAKHPDMVLLHGGSPKGAERIAACWADSRKVAQVVFKPDWTRHKNAAPFKRNDQMIEVLPIGLIAFPGSGISDNLVDKARKIGIPVWKFGSEGGA</sequence>
<feature type="coiled-coil region" evidence="1">
    <location>
        <begin position="85"/>
        <end position="112"/>
    </location>
</feature>
<evidence type="ECO:0000313" key="4">
    <source>
        <dbReference type="EMBL" id="MFD2235290.1"/>
    </source>
</evidence>
<feature type="domain" description="YspA cpYpsA-related SLOG" evidence="3">
    <location>
        <begin position="200"/>
        <end position="265"/>
    </location>
</feature>
<accession>A0ABW5CDM4</accession>
<organism evidence="4 5">
    <name type="scientific">Phaeospirillum tilakii</name>
    <dbReference type="NCBI Taxonomy" id="741673"/>
    <lineage>
        <taxon>Bacteria</taxon>
        <taxon>Pseudomonadati</taxon>
        <taxon>Pseudomonadota</taxon>
        <taxon>Alphaproteobacteria</taxon>
        <taxon>Rhodospirillales</taxon>
        <taxon>Rhodospirillaceae</taxon>
        <taxon>Phaeospirillum</taxon>
    </lineage>
</organism>
<keyword evidence="1" id="KW-0175">Coiled coil</keyword>
<keyword evidence="5" id="KW-1185">Reference proteome</keyword>
<feature type="region of interest" description="Disordered" evidence="2">
    <location>
        <begin position="1"/>
        <end position="22"/>
    </location>
</feature>
<dbReference type="EMBL" id="JBHUIY010000041">
    <property type="protein sequence ID" value="MFD2235290.1"/>
    <property type="molecule type" value="Genomic_DNA"/>
</dbReference>
<dbReference type="InterPro" id="IPR019627">
    <property type="entry name" value="YAcAr"/>
</dbReference>
<dbReference type="Pfam" id="PF10686">
    <property type="entry name" value="YAcAr"/>
    <property type="match status" value="1"/>
</dbReference>
<protein>
    <submittedName>
        <fullName evidence="4">DUF2493 domain-containing protein</fullName>
    </submittedName>
</protein>
<gene>
    <name evidence="4" type="ORF">ACFSNB_15890</name>
</gene>
<reference evidence="5" key="1">
    <citation type="journal article" date="2019" name="Int. J. Syst. Evol. Microbiol.">
        <title>The Global Catalogue of Microorganisms (GCM) 10K type strain sequencing project: providing services to taxonomists for standard genome sequencing and annotation.</title>
        <authorList>
            <consortium name="The Broad Institute Genomics Platform"/>
            <consortium name="The Broad Institute Genome Sequencing Center for Infectious Disease"/>
            <person name="Wu L."/>
            <person name="Ma J."/>
        </authorList>
    </citation>
    <scope>NUCLEOTIDE SEQUENCE [LARGE SCALE GENOMIC DNA]</scope>
    <source>
        <strain evidence="5">KCTC 15012</strain>
    </source>
</reference>
<proteinExistence type="predicted"/>
<dbReference type="Proteomes" id="UP001597296">
    <property type="component" value="Unassembled WGS sequence"/>
</dbReference>
<dbReference type="RefSeq" id="WP_377318331.1">
    <property type="nucleotide sequence ID" value="NZ_JBHUIY010000041.1"/>
</dbReference>
<evidence type="ECO:0000259" key="3">
    <source>
        <dbReference type="Pfam" id="PF10686"/>
    </source>
</evidence>
<evidence type="ECO:0000256" key="1">
    <source>
        <dbReference type="SAM" id="Coils"/>
    </source>
</evidence>
<evidence type="ECO:0000256" key="2">
    <source>
        <dbReference type="SAM" id="MobiDB-lite"/>
    </source>
</evidence>
<comment type="caution">
    <text evidence="4">The sequence shown here is derived from an EMBL/GenBank/DDBJ whole genome shotgun (WGS) entry which is preliminary data.</text>
</comment>